<sequence length="151" mass="17397">MTWNAENYAAEIAAKEASTGKKFVEALCCECGNHFMRWRSPKFSEGVAWPLCSQFEQRTITAPCKPCGRRTKHAELTRDAWRDYREIEQHVAVDGWALPELSESVRQRWDGKRESDQGLREDMHRSYWAKVEKDLAGGTIGEWSGSIVWTD</sequence>
<gene>
    <name evidence="1" type="ORF">HF999_05355</name>
</gene>
<reference evidence="1 2" key="1">
    <citation type="submission" date="2020-04" db="EMBL/GenBank/DDBJ databases">
        <title>MicrobeNet Type strains.</title>
        <authorList>
            <person name="Nicholson A.C."/>
        </authorList>
    </citation>
    <scope>NUCLEOTIDE SEQUENCE [LARGE SCALE GENOMIC DNA]</scope>
    <source>
        <strain evidence="1 2">DSM 44113</strain>
    </source>
</reference>
<dbReference type="EMBL" id="JAAXOQ010000005">
    <property type="protein sequence ID" value="NKY17798.1"/>
    <property type="molecule type" value="Genomic_DNA"/>
</dbReference>
<dbReference type="Proteomes" id="UP000582646">
    <property type="component" value="Unassembled WGS sequence"/>
</dbReference>
<keyword evidence="2" id="KW-1185">Reference proteome</keyword>
<protein>
    <submittedName>
        <fullName evidence="1">Uncharacterized protein</fullName>
    </submittedName>
</protein>
<name>A0A846WXB8_9ACTN</name>
<organism evidence="1 2">
    <name type="scientific">Tsukamurella spumae</name>
    <dbReference type="NCBI Taxonomy" id="44753"/>
    <lineage>
        <taxon>Bacteria</taxon>
        <taxon>Bacillati</taxon>
        <taxon>Actinomycetota</taxon>
        <taxon>Actinomycetes</taxon>
        <taxon>Mycobacteriales</taxon>
        <taxon>Tsukamurellaceae</taxon>
        <taxon>Tsukamurella</taxon>
    </lineage>
</organism>
<proteinExistence type="predicted"/>
<dbReference type="RefSeq" id="WP_168544870.1">
    <property type="nucleotide sequence ID" value="NZ_BAAAKS010000033.1"/>
</dbReference>
<comment type="caution">
    <text evidence="1">The sequence shown here is derived from an EMBL/GenBank/DDBJ whole genome shotgun (WGS) entry which is preliminary data.</text>
</comment>
<accession>A0A846WXB8</accession>
<evidence type="ECO:0000313" key="1">
    <source>
        <dbReference type="EMBL" id="NKY17798.1"/>
    </source>
</evidence>
<dbReference type="AlphaFoldDB" id="A0A846WXB8"/>
<evidence type="ECO:0000313" key="2">
    <source>
        <dbReference type="Proteomes" id="UP000582646"/>
    </source>
</evidence>